<protein>
    <submittedName>
        <fullName evidence="2">Transporter</fullName>
    </submittedName>
</protein>
<reference evidence="2 3" key="1">
    <citation type="submission" date="2019-12" db="EMBL/GenBank/DDBJ databases">
        <authorList>
            <person name="Xu J."/>
        </authorList>
    </citation>
    <scope>NUCLEOTIDE SEQUENCE [LARGE SCALE GENOMIC DNA]</scope>
    <source>
        <strain evidence="2 3">HX-5-24</strain>
    </source>
</reference>
<dbReference type="RefSeq" id="WP_197427078.1">
    <property type="nucleotide sequence ID" value="NZ_WOXT01000002.1"/>
</dbReference>
<organism evidence="2 3">
    <name type="scientific">Noviluteimonas gilva</name>
    <dbReference type="NCBI Taxonomy" id="2682097"/>
    <lineage>
        <taxon>Bacteria</taxon>
        <taxon>Pseudomonadati</taxon>
        <taxon>Pseudomonadota</taxon>
        <taxon>Gammaproteobacteria</taxon>
        <taxon>Lysobacterales</taxon>
        <taxon>Lysobacteraceae</taxon>
        <taxon>Noviluteimonas</taxon>
    </lineage>
</organism>
<dbReference type="AlphaFoldDB" id="A0A7C9HMM5"/>
<feature type="signal peptide" evidence="1">
    <location>
        <begin position="1"/>
        <end position="28"/>
    </location>
</feature>
<keyword evidence="1" id="KW-0732">Signal</keyword>
<evidence type="ECO:0000313" key="3">
    <source>
        <dbReference type="Proteomes" id="UP000479692"/>
    </source>
</evidence>
<keyword evidence="3" id="KW-1185">Reference proteome</keyword>
<accession>A0A7C9HMM5</accession>
<dbReference type="Proteomes" id="UP000479692">
    <property type="component" value="Unassembled WGS sequence"/>
</dbReference>
<proteinExistence type="predicted"/>
<evidence type="ECO:0000313" key="2">
    <source>
        <dbReference type="EMBL" id="MUV14550.1"/>
    </source>
</evidence>
<comment type="caution">
    <text evidence="2">The sequence shown here is derived from an EMBL/GenBank/DDBJ whole genome shotgun (WGS) entry which is preliminary data.</text>
</comment>
<sequence length="309" mass="33290">MRPLPSRPLCAATAGVLALVVAPSIALAQDIEPRAYSNAPIGVNFAVAGLVQTRGGLAFDASLPITDAHIETTGAVFAYARVIDFGGRSGKFDVIVPYMRLSGDADYLGQPVSREISGFGRPAFRVSINLHGAPSLSLREFKGWKQDLIVGASLQVSPPWGQYDGSRLLNIGTNRWSIKPEIGVSKAVGRWTLEGQAAVVFFTDNDDFYGGNTRSQRPLYALQAHAIHSFSSGKWVSLDVNWFAGGRSEINGALRNDLQQNWRLGLTLALPIDRLNSIKLAASSGVSARTGNDFDAIAIAWQHRWGGEL</sequence>
<dbReference type="Pfam" id="PF13557">
    <property type="entry name" value="Phenol_MetA_deg"/>
    <property type="match status" value="1"/>
</dbReference>
<dbReference type="InterPro" id="IPR025737">
    <property type="entry name" value="FApF"/>
</dbReference>
<evidence type="ECO:0000256" key="1">
    <source>
        <dbReference type="SAM" id="SignalP"/>
    </source>
</evidence>
<dbReference type="EMBL" id="WOXT01000002">
    <property type="protein sequence ID" value="MUV14550.1"/>
    <property type="molecule type" value="Genomic_DNA"/>
</dbReference>
<name>A0A7C9HMM5_9GAMM</name>
<feature type="chain" id="PRO_5028904284" evidence="1">
    <location>
        <begin position="29"/>
        <end position="309"/>
    </location>
</feature>
<gene>
    <name evidence="2" type="ORF">GN331_10055</name>
</gene>